<protein>
    <submittedName>
        <fullName evidence="2">Uncharacterized protein</fullName>
    </submittedName>
</protein>
<reference evidence="3" key="1">
    <citation type="submission" date="2022-10" db="EMBL/GenBank/DDBJ databases">
        <title>Genome assembly of Pristionchus species.</title>
        <authorList>
            <person name="Yoshida K."/>
            <person name="Sommer R.J."/>
        </authorList>
    </citation>
    <scope>NUCLEOTIDE SEQUENCE [LARGE SCALE GENOMIC DNA]</scope>
    <source>
        <strain evidence="3">RS5460</strain>
    </source>
</reference>
<gene>
    <name evidence="2" type="ORF">PMAYCL1PPCAC_26090</name>
</gene>
<evidence type="ECO:0000313" key="3">
    <source>
        <dbReference type="Proteomes" id="UP001328107"/>
    </source>
</evidence>
<feature type="region of interest" description="Disordered" evidence="1">
    <location>
        <begin position="41"/>
        <end position="68"/>
    </location>
</feature>
<feature type="region of interest" description="Disordered" evidence="1">
    <location>
        <begin position="84"/>
        <end position="149"/>
    </location>
</feature>
<dbReference type="EMBL" id="BTRK01000005">
    <property type="protein sequence ID" value="GMR55895.1"/>
    <property type="molecule type" value="Genomic_DNA"/>
</dbReference>
<comment type="caution">
    <text evidence="2">The sequence shown here is derived from an EMBL/GenBank/DDBJ whole genome shotgun (WGS) entry which is preliminary data.</text>
</comment>
<dbReference type="AlphaFoldDB" id="A0AAN5D4F8"/>
<proteinExistence type="predicted"/>
<sequence>MKRDRDGYCREGDGIVRIAEGSRTDGIEAGRGTVADLVAEKAADEVDDDGEHDEHREHHQQHGHPVLESEAAVLGELTAALEVEEGVGLGTRLTHDRHRARESRRPDDEGLHLLDLLDKVRVRGDESCHREHEQKRETRHRERKRGRSE</sequence>
<name>A0AAN5D4F8_9BILA</name>
<evidence type="ECO:0000256" key="1">
    <source>
        <dbReference type="SAM" id="MobiDB-lite"/>
    </source>
</evidence>
<evidence type="ECO:0000313" key="2">
    <source>
        <dbReference type="EMBL" id="GMR55895.1"/>
    </source>
</evidence>
<dbReference type="Proteomes" id="UP001328107">
    <property type="component" value="Unassembled WGS sequence"/>
</dbReference>
<feature type="non-terminal residue" evidence="2">
    <location>
        <position position="149"/>
    </location>
</feature>
<feature type="compositionally biased region" description="Basic and acidic residues" evidence="1">
    <location>
        <begin position="103"/>
        <end position="140"/>
    </location>
</feature>
<organism evidence="2 3">
    <name type="scientific">Pristionchus mayeri</name>
    <dbReference type="NCBI Taxonomy" id="1317129"/>
    <lineage>
        <taxon>Eukaryota</taxon>
        <taxon>Metazoa</taxon>
        <taxon>Ecdysozoa</taxon>
        <taxon>Nematoda</taxon>
        <taxon>Chromadorea</taxon>
        <taxon>Rhabditida</taxon>
        <taxon>Rhabditina</taxon>
        <taxon>Diplogasteromorpha</taxon>
        <taxon>Diplogasteroidea</taxon>
        <taxon>Neodiplogasteridae</taxon>
        <taxon>Pristionchus</taxon>
    </lineage>
</organism>
<keyword evidence="3" id="KW-1185">Reference proteome</keyword>
<accession>A0AAN5D4F8</accession>